<comment type="caution">
    <text evidence="2">The sequence shown here is derived from an EMBL/GenBank/DDBJ whole genome shotgun (WGS) entry which is preliminary data.</text>
</comment>
<gene>
    <name evidence="2" type="ORF">Godav_027852</name>
</gene>
<name>A0A7J8RXD7_GOSDV</name>
<reference evidence="2 3" key="1">
    <citation type="journal article" date="2019" name="Genome Biol. Evol.">
        <title>Insights into the evolution of the New World diploid cottons (Gossypium, subgenus Houzingenia) based on genome sequencing.</title>
        <authorList>
            <person name="Grover C.E."/>
            <person name="Arick M.A. 2nd"/>
            <person name="Thrash A."/>
            <person name="Conover J.L."/>
            <person name="Sanders W.S."/>
            <person name="Peterson D.G."/>
            <person name="Frelichowski J.E."/>
            <person name="Scheffler J.A."/>
            <person name="Scheffler B.E."/>
            <person name="Wendel J.F."/>
        </authorList>
    </citation>
    <scope>NUCLEOTIDE SEQUENCE [LARGE SCALE GENOMIC DNA]</scope>
    <source>
        <strain evidence="2">27</strain>
        <tissue evidence="2">Leaf</tissue>
    </source>
</reference>
<organism evidence="2 3">
    <name type="scientific">Gossypium davidsonii</name>
    <name type="common">Davidson's cotton</name>
    <name type="synonym">Gossypium klotzschianum subsp. davidsonii</name>
    <dbReference type="NCBI Taxonomy" id="34287"/>
    <lineage>
        <taxon>Eukaryota</taxon>
        <taxon>Viridiplantae</taxon>
        <taxon>Streptophyta</taxon>
        <taxon>Embryophyta</taxon>
        <taxon>Tracheophyta</taxon>
        <taxon>Spermatophyta</taxon>
        <taxon>Magnoliopsida</taxon>
        <taxon>eudicotyledons</taxon>
        <taxon>Gunneridae</taxon>
        <taxon>Pentapetalae</taxon>
        <taxon>rosids</taxon>
        <taxon>malvids</taxon>
        <taxon>Malvales</taxon>
        <taxon>Malvaceae</taxon>
        <taxon>Malvoideae</taxon>
        <taxon>Gossypium</taxon>
    </lineage>
</organism>
<accession>A0A7J8RXD7</accession>
<evidence type="ECO:0000313" key="2">
    <source>
        <dbReference type="EMBL" id="MBA0618521.1"/>
    </source>
</evidence>
<evidence type="ECO:0000256" key="1">
    <source>
        <dbReference type="SAM" id="MobiDB-lite"/>
    </source>
</evidence>
<protein>
    <recommendedName>
        <fullName evidence="4">DUF4283 domain-containing protein</fullName>
    </recommendedName>
</protein>
<evidence type="ECO:0008006" key="4">
    <source>
        <dbReference type="Google" id="ProtNLM"/>
    </source>
</evidence>
<dbReference type="Proteomes" id="UP000593561">
    <property type="component" value="Unassembled WGS sequence"/>
</dbReference>
<proteinExistence type="predicted"/>
<feature type="compositionally biased region" description="Basic and acidic residues" evidence="1">
    <location>
        <begin position="16"/>
        <end position="32"/>
    </location>
</feature>
<dbReference type="AlphaFoldDB" id="A0A7J8RXD7"/>
<feature type="region of interest" description="Disordered" evidence="1">
    <location>
        <begin position="1"/>
        <end position="32"/>
    </location>
</feature>
<evidence type="ECO:0000313" key="3">
    <source>
        <dbReference type="Proteomes" id="UP000593561"/>
    </source>
</evidence>
<sequence>MEISLNTEGGGSSLEAGRDDGPRDDLDRNTKKVRFKEDNGNGDIDMIVESNSIPTLSWKDQLLGNGLGDKGKTTVKSGEGLTMISSFWNEILIDILEGSQTGFNTDSKFRGRLARMVMYVNLEKPLVSQVLVNGVLLRVEYESLPTIRYTCGKYGHTKEICPLKERISMVEKEQMHSALDGTMGGGDGASYGP</sequence>
<dbReference type="InterPro" id="IPR040256">
    <property type="entry name" value="At4g02000-like"/>
</dbReference>
<dbReference type="EMBL" id="JABFAC010000007">
    <property type="protein sequence ID" value="MBA0618521.1"/>
    <property type="molecule type" value="Genomic_DNA"/>
</dbReference>
<dbReference type="PANTHER" id="PTHR31286">
    <property type="entry name" value="GLYCINE-RICH CELL WALL STRUCTURAL PROTEIN 1.8-LIKE"/>
    <property type="match status" value="1"/>
</dbReference>
<dbReference type="PANTHER" id="PTHR31286:SF173">
    <property type="entry name" value="DUF4283 DOMAIN-CONTAINING PROTEIN"/>
    <property type="match status" value="1"/>
</dbReference>
<keyword evidence="3" id="KW-1185">Reference proteome</keyword>